<sequence length="1343" mass="145372">MQEAEPACGGCGRTLEKYRERRHQLAVIGGWVSHEAIMTGDDSYHASCFKCRTCSRRIEELVFAKTSQGIYCMACHNDRVARSRRHADKKRTRTKSRKEDSAPQSRATDYTPSPAPHSLAAPTHDLGKRRKSYDDGVRPLSSLYGPTPSPRSFAAQQATAPGSSVSTPGGISPSLEVPNPNADKRGSIRPRGNSTGAETGRLSPYSMEGPATSSRAPSPSLSLREDSLRGRNQSGADSLRGRDHGRDTSSVREHSTHRPYEEQHGEITMMLEEPSFVLEPSLTVRGSHPEEAVVDDDDYEEFDGMGINGRGVIDERSRSPSFVNPSPTSLRGPSPAPIMTKSASQGAPSSAPKSPTISKSASQGATNVPGWKTNGGYAPNSNGAHTPSGYTPSPVTNDYASSPATFTPSGTGNNGYFPPANGNGRATPSNGRATPTTQPSVQFPPAVTDTPTPRRNRESVPPPAVPPKEPRQHSMSVHLTTMGSSSTIGSSSLASSNSATTNTSTSTSTPTRRPPARSSSSSSSSPAIENSSKYSPVIQSTATYGAMQLPPMRFSLSDTDFADLLKGVGFDAGGARSRLSLMGLGRASLDGVVRPVMDEKEKEQGVGEDKDRPRVEDKSRVEDKPRIEDKDKPRAEPEPSRPSVESVRPTTPAPRPSISSSNDGTFVSIPDGGSATASILDEDDFGQSTPIIRTTLAPPTATRDRVDSTATDNVLKLLKEMGENAQERGSTSVKINLEFLEAITKAVVGSKEQYRELKGKYDGMKRTSQQFIDGLSVAQSEYDKELAARREAEAEVTRLRVQLQGQAARLTALTADTRIKEVGEQQLADVNGAMRALLRDVAKLKTERDMIVSEIDELGKKTFTSSGEGWESLEARLESLRKQYRKDLEGLKLQREGLVKEITELKEHRDIFLEETTALNARNEELAELNSQIQRQVEQQLAGTGRPPLSRMDSSSNAVPTQLSLGTVPASLKEFGAKSRQAGTNGNGVPSASLSSMGTATTASTSTISIPEDRDRERDSREDVKRQEPATSSSSAKGGFKWLKGKPANGSKSAAASANAQAERPKGFKEHNFVQQTVLRFTRCDQCGDKMWGGMHMRCSHCNFACHQRCTYLVKSACQSGSSPAEEPVVDISPLPPSMFGRDLVEQVRSDAKGEPNRMVPIIVDKCIRAVEASAMDYEGIYRKTGGTSQSKAIIQLFEKGDYTFDLEDTDAFNDISSITSVLKSYFRQLPVPLLTFTLHEQFVEAAGIRDAAAKHEALVSLVRQLPPEHYHTLRYLMLHLSRVKDCSDENLMSARNIGVVFGPTLMRSSDPAREFGDMAGKALTVEWLVDNAPTVFSDPPPS</sequence>
<dbReference type="FunFam" id="1.10.555.10:FF:000043">
    <property type="entry name" value="Rho GTPase activator Rga"/>
    <property type="match status" value="1"/>
</dbReference>
<feature type="domain" description="LIM zinc-binding" evidence="7">
    <location>
        <begin position="6"/>
        <end position="82"/>
    </location>
</feature>
<feature type="region of interest" description="Disordered" evidence="6">
    <location>
        <begin position="979"/>
        <end position="1069"/>
    </location>
</feature>
<organism evidence="10 11">
    <name type="scientific">Rhizoctonia solani</name>
    <dbReference type="NCBI Taxonomy" id="456999"/>
    <lineage>
        <taxon>Eukaryota</taxon>
        <taxon>Fungi</taxon>
        <taxon>Dikarya</taxon>
        <taxon>Basidiomycota</taxon>
        <taxon>Agaricomycotina</taxon>
        <taxon>Agaricomycetes</taxon>
        <taxon>Cantharellales</taxon>
        <taxon>Ceratobasidiaceae</taxon>
        <taxon>Rhizoctonia</taxon>
    </lineage>
</organism>
<gene>
    <name evidence="10" type="ORF">RDB_LOCUS41480</name>
</gene>
<feature type="compositionally biased region" description="Polar residues" evidence="6">
    <location>
        <begin position="341"/>
        <end position="366"/>
    </location>
</feature>
<evidence type="ECO:0000256" key="3">
    <source>
        <dbReference type="ARBA" id="ARBA00022833"/>
    </source>
</evidence>
<feature type="compositionally biased region" description="Polar residues" evidence="6">
    <location>
        <begin position="379"/>
        <end position="411"/>
    </location>
</feature>
<keyword evidence="3 4" id="KW-0862">Zinc</keyword>
<evidence type="ECO:0000256" key="4">
    <source>
        <dbReference type="PROSITE-ProRule" id="PRU00125"/>
    </source>
</evidence>
<dbReference type="PANTHER" id="PTHR23176">
    <property type="entry name" value="RHO/RAC/CDC GTPASE-ACTIVATING PROTEIN"/>
    <property type="match status" value="1"/>
</dbReference>
<dbReference type="Gene3D" id="3.30.60.20">
    <property type="match status" value="1"/>
</dbReference>
<dbReference type="GO" id="GO:0005737">
    <property type="term" value="C:cytoplasm"/>
    <property type="evidence" value="ECO:0007669"/>
    <property type="project" value="TreeGrafter"/>
</dbReference>
<feature type="compositionally biased region" description="Polar residues" evidence="6">
    <location>
        <begin position="952"/>
        <end position="961"/>
    </location>
</feature>
<dbReference type="CDD" id="cd00029">
    <property type="entry name" value="C1"/>
    <property type="match status" value="1"/>
</dbReference>
<evidence type="ECO:0000256" key="2">
    <source>
        <dbReference type="ARBA" id="ARBA00022723"/>
    </source>
</evidence>
<dbReference type="Gene3D" id="1.10.287.1490">
    <property type="match status" value="1"/>
</dbReference>
<evidence type="ECO:0000256" key="1">
    <source>
        <dbReference type="ARBA" id="ARBA00022468"/>
    </source>
</evidence>
<dbReference type="CDD" id="cd00159">
    <property type="entry name" value="RhoGAP"/>
    <property type="match status" value="1"/>
</dbReference>
<feature type="compositionally biased region" description="Basic and acidic residues" evidence="6">
    <location>
        <begin position="1011"/>
        <end position="1028"/>
    </location>
</feature>
<dbReference type="GO" id="GO:0005096">
    <property type="term" value="F:GTPase activator activity"/>
    <property type="evidence" value="ECO:0007669"/>
    <property type="project" value="UniProtKB-KW"/>
</dbReference>
<evidence type="ECO:0000259" key="7">
    <source>
        <dbReference type="PROSITE" id="PS50023"/>
    </source>
</evidence>
<dbReference type="PROSITE" id="PS00479">
    <property type="entry name" value="ZF_DAG_PE_1"/>
    <property type="match status" value="1"/>
</dbReference>
<feature type="compositionally biased region" description="Polar residues" evidence="6">
    <location>
        <begin position="981"/>
        <end position="990"/>
    </location>
</feature>
<keyword evidence="1" id="KW-0343">GTPase activation</keyword>
<dbReference type="Pfam" id="PF00412">
    <property type="entry name" value="LIM"/>
    <property type="match status" value="1"/>
</dbReference>
<dbReference type="SMART" id="SM00109">
    <property type="entry name" value="C1"/>
    <property type="match status" value="1"/>
</dbReference>
<evidence type="ECO:0000256" key="6">
    <source>
        <dbReference type="SAM" id="MobiDB-lite"/>
    </source>
</evidence>
<dbReference type="Gene3D" id="1.10.555.10">
    <property type="entry name" value="Rho GTPase activation protein"/>
    <property type="match status" value="1"/>
</dbReference>
<dbReference type="PANTHER" id="PTHR23176:SF128">
    <property type="entry name" value="RHO GTPASE-ACTIVATING PROTEIN RGD1"/>
    <property type="match status" value="1"/>
</dbReference>
<comment type="caution">
    <text evidence="10">The sequence shown here is derived from an EMBL/GenBank/DDBJ whole genome shotgun (WGS) entry which is preliminary data.</text>
</comment>
<dbReference type="InterPro" id="IPR008936">
    <property type="entry name" value="Rho_GTPase_activation_prot"/>
</dbReference>
<dbReference type="SMART" id="SM00132">
    <property type="entry name" value="LIM"/>
    <property type="match status" value="1"/>
</dbReference>
<evidence type="ECO:0000256" key="5">
    <source>
        <dbReference type="SAM" id="Coils"/>
    </source>
</evidence>
<dbReference type="PROSITE" id="PS50023">
    <property type="entry name" value="LIM_DOMAIN_2"/>
    <property type="match status" value="1"/>
</dbReference>
<dbReference type="Pfam" id="PF00130">
    <property type="entry name" value="C1_1"/>
    <property type="match status" value="1"/>
</dbReference>
<dbReference type="InterPro" id="IPR000198">
    <property type="entry name" value="RhoGAP_dom"/>
</dbReference>
<feature type="compositionally biased region" description="Polar residues" evidence="6">
    <location>
        <begin position="473"/>
        <end position="483"/>
    </location>
</feature>
<evidence type="ECO:0008006" key="12">
    <source>
        <dbReference type="Google" id="ProtNLM"/>
    </source>
</evidence>
<evidence type="ECO:0000313" key="10">
    <source>
        <dbReference type="EMBL" id="CAE6435334.1"/>
    </source>
</evidence>
<dbReference type="GO" id="GO:0046872">
    <property type="term" value="F:metal ion binding"/>
    <property type="evidence" value="ECO:0007669"/>
    <property type="project" value="UniProtKB-KW"/>
</dbReference>
<feature type="compositionally biased region" description="Polar residues" evidence="6">
    <location>
        <begin position="154"/>
        <end position="169"/>
    </location>
</feature>
<dbReference type="SUPFAM" id="SSF57889">
    <property type="entry name" value="Cysteine-rich domain"/>
    <property type="match status" value="1"/>
</dbReference>
<feature type="compositionally biased region" description="Low complexity" evidence="6">
    <location>
        <begin position="484"/>
        <end position="532"/>
    </location>
</feature>
<feature type="region of interest" description="Disordered" evidence="6">
    <location>
        <begin position="937"/>
        <end position="961"/>
    </location>
</feature>
<accession>A0A8H2XVW1</accession>
<feature type="domain" description="Rho-GAP" evidence="9">
    <location>
        <begin position="1142"/>
        <end position="1337"/>
    </location>
</feature>
<dbReference type="GO" id="GO:0007165">
    <property type="term" value="P:signal transduction"/>
    <property type="evidence" value="ECO:0007669"/>
    <property type="project" value="InterPro"/>
</dbReference>
<dbReference type="InterPro" id="IPR050729">
    <property type="entry name" value="Rho-GAP"/>
</dbReference>
<feature type="region of interest" description="Disordered" evidence="6">
    <location>
        <begin position="82"/>
        <end position="267"/>
    </location>
</feature>
<keyword evidence="4" id="KW-0440">LIM domain</keyword>
<evidence type="ECO:0000313" key="11">
    <source>
        <dbReference type="Proteomes" id="UP000663888"/>
    </source>
</evidence>
<dbReference type="Gene3D" id="2.10.110.10">
    <property type="entry name" value="Cysteine Rich Protein"/>
    <property type="match status" value="1"/>
</dbReference>
<feature type="domain" description="Phorbol-ester/DAG-type" evidence="8">
    <location>
        <begin position="1070"/>
        <end position="1118"/>
    </location>
</feature>
<dbReference type="EMBL" id="CAJMWX010000850">
    <property type="protein sequence ID" value="CAE6435334.1"/>
    <property type="molecule type" value="Genomic_DNA"/>
</dbReference>
<dbReference type="InterPro" id="IPR046349">
    <property type="entry name" value="C1-like_sf"/>
</dbReference>
<evidence type="ECO:0000259" key="9">
    <source>
        <dbReference type="PROSITE" id="PS50238"/>
    </source>
</evidence>
<dbReference type="PROSITE" id="PS50238">
    <property type="entry name" value="RHOGAP"/>
    <property type="match status" value="1"/>
</dbReference>
<dbReference type="PROSITE" id="PS50081">
    <property type="entry name" value="ZF_DAG_PE_2"/>
    <property type="match status" value="1"/>
</dbReference>
<dbReference type="SUPFAM" id="SSF48350">
    <property type="entry name" value="GTPase activation domain, GAP"/>
    <property type="match status" value="1"/>
</dbReference>
<dbReference type="Proteomes" id="UP000663888">
    <property type="component" value="Unassembled WGS sequence"/>
</dbReference>
<feature type="region of interest" description="Disordered" evidence="6">
    <location>
        <begin position="289"/>
        <end position="535"/>
    </location>
</feature>
<feature type="compositionally biased region" description="Polar residues" evidence="6">
    <location>
        <begin position="319"/>
        <end position="331"/>
    </location>
</feature>
<evidence type="ECO:0000259" key="8">
    <source>
        <dbReference type="PROSITE" id="PS50081"/>
    </source>
</evidence>
<dbReference type="InterPro" id="IPR002219">
    <property type="entry name" value="PKC_DAG/PE"/>
</dbReference>
<keyword evidence="5" id="KW-0175">Coiled coil</keyword>
<reference evidence="10" key="1">
    <citation type="submission" date="2021-01" db="EMBL/GenBank/DDBJ databases">
        <authorList>
            <person name="Kaushik A."/>
        </authorList>
    </citation>
    <scope>NUCLEOTIDE SEQUENCE</scope>
    <source>
        <strain evidence="10">AG4-R118</strain>
    </source>
</reference>
<feature type="compositionally biased region" description="Basic and acidic residues" evidence="6">
    <location>
        <begin position="239"/>
        <end position="265"/>
    </location>
</feature>
<protein>
    <recommendedName>
        <fullName evidence="12">RhoGAP-domain-containing protein</fullName>
    </recommendedName>
</protein>
<feature type="compositionally biased region" description="Polar residues" evidence="6">
    <location>
        <begin position="102"/>
        <end position="111"/>
    </location>
</feature>
<feature type="compositionally biased region" description="Basic and acidic residues" evidence="6">
    <location>
        <begin position="596"/>
        <end position="639"/>
    </location>
</feature>
<dbReference type="SMART" id="SM00324">
    <property type="entry name" value="RhoGAP"/>
    <property type="match status" value="1"/>
</dbReference>
<dbReference type="Pfam" id="PF00620">
    <property type="entry name" value="RhoGAP"/>
    <property type="match status" value="1"/>
</dbReference>
<feature type="compositionally biased region" description="Low complexity" evidence="6">
    <location>
        <begin position="991"/>
        <end position="1009"/>
    </location>
</feature>
<feature type="compositionally biased region" description="Acidic residues" evidence="6">
    <location>
        <begin position="292"/>
        <end position="303"/>
    </location>
</feature>
<feature type="compositionally biased region" description="Polar residues" evidence="6">
    <location>
        <begin position="424"/>
        <end position="441"/>
    </location>
</feature>
<feature type="compositionally biased region" description="Basic residues" evidence="6">
    <location>
        <begin position="82"/>
        <end position="96"/>
    </location>
</feature>
<proteinExistence type="predicted"/>
<feature type="coiled-coil region" evidence="5">
    <location>
        <begin position="775"/>
        <end position="847"/>
    </location>
</feature>
<dbReference type="CDD" id="cd09395">
    <property type="entry name" value="LIM2_Rga"/>
    <property type="match status" value="1"/>
</dbReference>
<feature type="region of interest" description="Disordered" evidence="6">
    <location>
        <begin position="595"/>
        <end position="675"/>
    </location>
</feature>
<name>A0A8H2XVW1_9AGAM</name>
<feature type="compositionally biased region" description="Low complexity" evidence="6">
    <location>
        <begin position="211"/>
        <end position="222"/>
    </location>
</feature>
<dbReference type="InterPro" id="IPR001781">
    <property type="entry name" value="Znf_LIM"/>
</dbReference>
<feature type="compositionally biased region" description="Low complexity" evidence="6">
    <location>
        <begin position="1045"/>
        <end position="1062"/>
    </location>
</feature>
<keyword evidence="2 4" id="KW-0479">Metal-binding</keyword>